<sequence>MSLTPLLVVATCLAEAFVWRASAGPFNFREKCNLMHLQSKVYATCNGRRFEEKNLALDGRATNHMSGLNLTSFQSVTFDSSVHIRRISVSETSQVSLFLSNSQLTDLQIDNVDELTLEYKHERHTLRIPHIANMVLNNINTIRLISNAQEFVWPIRSVNLTNVGDLDLGSSLLKIFAEHVLIAKTRIRLHNKTSLVLNASSVAIDKSFIYIHENGFMNATVDQITVRDSHINLEDGYLNLVNAREVLFKTNSLHGFNNRPLFIHDNDAVRFEENDIFTRDISGVLSLGEGKVIFKGNSFGCNDCSINRRFLDSDIQGSGDVNYCYTSCNLTLNAFKKCLADSCFCTEGVHQVSQDQLCTSNTNRTKTFQYFYLLWWFPIVLIPLLLIISLVFCVFHKNKRKKLKLTALNNVMPKELKCEHPHQRIAFNNVTYDNV</sequence>
<feature type="signal peptide" evidence="2">
    <location>
        <begin position="1"/>
        <end position="23"/>
    </location>
</feature>
<feature type="chain" id="PRO_5008583935" description="Right handed beta helix domain-containing protein" evidence="2">
    <location>
        <begin position="24"/>
        <end position="435"/>
    </location>
</feature>
<evidence type="ECO:0000256" key="2">
    <source>
        <dbReference type="SAM" id="SignalP"/>
    </source>
</evidence>
<accession>A0A1B6GZ34</accession>
<reference evidence="3" key="1">
    <citation type="submission" date="2015-11" db="EMBL/GenBank/DDBJ databases">
        <title>De novo transcriptome assembly of four potential Pierce s Disease insect vectors from Arizona vineyards.</title>
        <authorList>
            <person name="Tassone E.E."/>
        </authorList>
    </citation>
    <scope>NUCLEOTIDE SEQUENCE</scope>
</reference>
<keyword evidence="1" id="KW-0472">Membrane</keyword>
<feature type="transmembrane region" description="Helical" evidence="1">
    <location>
        <begin position="370"/>
        <end position="395"/>
    </location>
</feature>
<keyword evidence="1" id="KW-0812">Transmembrane</keyword>
<dbReference type="EMBL" id="GECZ01002076">
    <property type="protein sequence ID" value="JAS67693.1"/>
    <property type="molecule type" value="Transcribed_RNA"/>
</dbReference>
<proteinExistence type="predicted"/>
<gene>
    <name evidence="3" type="ORF">g.17990</name>
</gene>
<feature type="non-terminal residue" evidence="3">
    <location>
        <position position="435"/>
    </location>
</feature>
<evidence type="ECO:0000256" key="1">
    <source>
        <dbReference type="SAM" id="Phobius"/>
    </source>
</evidence>
<keyword evidence="2" id="KW-0732">Signal</keyword>
<dbReference type="AlphaFoldDB" id="A0A1B6GZ34"/>
<name>A0A1B6GZ34_9HEMI</name>
<protein>
    <recommendedName>
        <fullName evidence="4">Right handed beta helix domain-containing protein</fullName>
    </recommendedName>
</protein>
<evidence type="ECO:0008006" key="4">
    <source>
        <dbReference type="Google" id="ProtNLM"/>
    </source>
</evidence>
<evidence type="ECO:0000313" key="3">
    <source>
        <dbReference type="EMBL" id="JAS67693.1"/>
    </source>
</evidence>
<organism evidence="3">
    <name type="scientific">Cuerna arida</name>
    <dbReference type="NCBI Taxonomy" id="1464854"/>
    <lineage>
        <taxon>Eukaryota</taxon>
        <taxon>Metazoa</taxon>
        <taxon>Ecdysozoa</taxon>
        <taxon>Arthropoda</taxon>
        <taxon>Hexapoda</taxon>
        <taxon>Insecta</taxon>
        <taxon>Pterygota</taxon>
        <taxon>Neoptera</taxon>
        <taxon>Paraneoptera</taxon>
        <taxon>Hemiptera</taxon>
        <taxon>Auchenorrhyncha</taxon>
        <taxon>Membracoidea</taxon>
        <taxon>Cicadellidae</taxon>
        <taxon>Cicadellinae</taxon>
        <taxon>Proconiini</taxon>
        <taxon>Cuerna</taxon>
    </lineage>
</organism>
<keyword evidence="1" id="KW-1133">Transmembrane helix</keyword>